<dbReference type="InterPro" id="IPR005467">
    <property type="entry name" value="His_kinase_dom"/>
</dbReference>
<dbReference type="Gene3D" id="2.10.70.100">
    <property type="match status" value="2"/>
</dbReference>
<dbReference type="PROSITE" id="PS50112">
    <property type="entry name" value="PAS"/>
    <property type="match status" value="3"/>
</dbReference>
<dbReference type="InterPro" id="IPR035965">
    <property type="entry name" value="PAS-like_dom_sf"/>
</dbReference>
<dbReference type="InterPro" id="IPR001610">
    <property type="entry name" value="PAC"/>
</dbReference>
<dbReference type="SUPFAM" id="SSF55874">
    <property type="entry name" value="ATPase domain of HSP90 chaperone/DNA topoisomerase II/histidine kinase"/>
    <property type="match status" value="1"/>
</dbReference>
<dbReference type="PROSITE" id="PS50109">
    <property type="entry name" value="HIS_KIN"/>
    <property type="match status" value="1"/>
</dbReference>
<dbReference type="SMART" id="SM00387">
    <property type="entry name" value="HATPase_c"/>
    <property type="match status" value="1"/>
</dbReference>
<dbReference type="InterPro" id="IPR036890">
    <property type="entry name" value="HATPase_C_sf"/>
</dbReference>
<dbReference type="CDD" id="cd00130">
    <property type="entry name" value="PAS"/>
    <property type="match status" value="4"/>
</dbReference>
<dbReference type="InterPro" id="IPR003661">
    <property type="entry name" value="HisK_dim/P_dom"/>
</dbReference>
<sequence>MNTDSGTANELFELLTKATRDAVWNWNLEANTVWWNEGYTHLFGHPAPPEKTGPESWYDYLHPDEKDRVLNGIQGVIDQGGENWSDQYRFRRADGSYATVYDRGYILHRDGKAVLMIGSMQDITERVTLQRARDESEERLRIALQSAQLGTWDFDPLQNIVHWDDRCRALFGLTTPSSLTYDQVMARIHPDDRERVNEVMQRALSPDTGRNYDVSFRTIGADDGQLRWVRFMGQAHFRENGQVYRFSGVAQDNTAEVLASEKTALSEQLARLALEGSGAGWFSVNLETNEVISSPLVARILTGESRPNLTREELLRHLHPQDQGIRNRAYEAAQHTGILSFEARFIWTNQEVHWIKVLAQYLYNTAGKPVSFSGILIDITQQKELDQALKNADERFRNMIVQAPVAIAILSGDKLVVETANQAMLDLWGKDSVLLGQPILEALPEIKGQGFWELLKPVYETGEPYYGFEVLVRLRRNDQLEDAYFNFVYAPVRGDSEQITDIMILATEVTSQVQAQMALKGSEERFRNLIEEAPAAMSLFTGPDMVVELSNEKMLQFWGKGDTVKGKPLREAVPELVGQPFLTILDEVYRTGIEYSSQESEAELVVDGVPGTYYFNFTYKPLRNADGNVYAILDVAIDVTEQVQARRKIEASELRFRSLMEAISPMTWTNTPEGEVTFYNQRWYDYTGLNFEQTKGWGWQQIVHPDDLAHTLDTFQKVLQSGDIFMVENRYRRGSDGMYRWHLNRALPVRDATGAITIWVGTATDIHEQKRIAADLESQVQTRTRELNESNQDLLRSNENLTRFAYVASHDLQEPLRKIQSFGSLLQNQYAETLGENGLDLISRMQVAAGRMSELIRDLLAYSRISTRQQAANVVALNDIVTKVLETLELQITQSEATIQADPLPTVKGDASQLGQLFQNLLSNAIKFRRSDTQPRIQIAYQKLPASELSPSVRTSRQASFFHQISVIDNGIGFDQKYAGRIFEVFQRLHGKSAYSGTGVGLAICQRVAENHGGAITAHSQPGQGSTFKIYLPV</sequence>
<comment type="caution">
    <text evidence="9">The sequence shown here is derived from an EMBL/GenBank/DDBJ whole genome shotgun (WGS) entry which is preliminary data.</text>
</comment>
<dbReference type="SMART" id="SM00091">
    <property type="entry name" value="PAS"/>
    <property type="match status" value="6"/>
</dbReference>
<dbReference type="InterPro" id="IPR013655">
    <property type="entry name" value="PAS_fold_3"/>
</dbReference>
<feature type="domain" description="Histidine kinase" evidence="6">
    <location>
        <begin position="807"/>
        <end position="1034"/>
    </location>
</feature>
<dbReference type="EC" id="2.7.13.3" evidence="2"/>
<feature type="domain" description="PAC" evidence="8">
    <location>
        <begin position="84"/>
        <end position="135"/>
    </location>
</feature>
<dbReference type="PRINTS" id="PR00344">
    <property type="entry name" value="BCTRLSENSOR"/>
</dbReference>
<dbReference type="PANTHER" id="PTHR43304:SF1">
    <property type="entry name" value="PAC DOMAIN-CONTAINING PROTEIN"/>
    <property type="match status" value="1"/>
</dbReference>
<feature type="domain" description="PAC" evidence="8">
    <location>
        <begin position="598"/>
        <end position="651"/>
    </location>
</feature>
<keyword evidence="5" id="KW-0418">Kinase</keyword>
<dbReference type="InterPro" id="IPR013656">
    <property type="entry name" value="PAS_4"/>
</dbReference>
<name>A0ABW0IJE0_9BACT</name>
<dbReference type="SMART" id="SM00086">
    <property type="entry name" value="PAC"/>
    <property type="match status" value="6"/>
</dbReference>
<accession>A0ABW0IJE0</accession>
<reference evidence="10" key="1">
    <citation type="journal article" date="2019" name="Int. J. Syst. Evol. Microbiol.">
        <title>The Global Catalogue of Microorganisms (GCM) 10K type strain sequencing project: providing services to taxonomists for standard genome sequencing and annotation.</title>
        <authorList>
            <consortium name="The Broad Institute Genomics Platform"/>
            <consortium name="The Broad Institute Genome Sequencing Center for Infectious Disease"/>
            <person name="Wu L."/>
            <person name="Ma J."/>
        </authorList>
    </citation>
    <scope>NUCLEOTIDE SEQUENCE [LARGE SCALE GENOMIC DNA]</scope>
    <source>
        <strain evidence="10">CCUG 55250</strain>
    </source>
</reference>
<dbReference type="PROSITE" id="PS50113">
    <property type="entry name" value="PAC"/>
    <property type="match status" value="5"/>
</dbReference>
<dbReference type="EMBL" id="JBHSMA010000013">
    <property type="protein sequence ID" value="MFC5412516.1"/>
    <property type="molecule type" value="Genomic_DNA"/>
</dbReference>
<feature type="domain" description="PAS" evidence="7">
    <location>
        <begin position="8"/>
        <end position="80"/>
    </location>
</feature>
<keyword evidence="3" id="KW-0597">Phosphoprotein</keyword>
<feature type="domain" description="PAC" evidence="8">
    <location>
        <begin position="212"/>
        <end position="265"/>
    </location>
</feature>
<keyword evidence="4" id="KW-0808">Transferase</keyword>
<evidence type="ECO:0000256" key="3">
    <source>
        <dbReference type="ARBA" id="ARBA00022553"/>
    </source>
</evidence>
<feature type="domain" description="PAS" evidence="7">
    <location>
        <begin position="136"/>
        <end position="207"/>
    </location>
</feature>
<dbReference type="NCBIfam" id="TIGR00229">
    <property type="entry name" value="sensory_box"/>
    <property type="match status" value="4"/>
</dbReference>
<dbReference type="SUPFAM" id="SSF47384">
    <property type="entry name" value="Homodimeric domain of signal transducing histidine kinase"/>
    <property type="match status" value="1"/>
</dbReference>
<gene>
    <name evidence="9" type="ORF">ACFPMF_24540</name>
</gene>
<dbReference type="SUPFAM" id="SSF55785">
    <property type="entry name" value="PYP-like sensor domain (PAS domain)"/>
    <property type="match status" value="6"/>
</dbReference>
<protein>
    <recommendedName>
        <fullName evidence="2">histidine kinase</fullName>
        <ecNumber evidence="2">2.7.13.3</ecNumber>
    </recommendedName>
</protein>
<keyword evidence="10" id="KW-1185">Reference proteome</keyword>
<dbReference type="InterPro" id="IPR000700">
    <property type="entry name" value="PAS-assoc_C"/>
</dbReference>
<dbReference type="Proteomes" id="UP001596106">
    <property type="component" value="Unassembled WGS sequence"/>
</dbReference>
<dbReference type="InterPro" id="IPR004358">
    <property type="entry name" value="Sig_transdc_His_kin-like_C"/>
</dbReference>
<dbReference type="Gene3D" id="3.30.565.10">
    <property type="entry name" value="Histidine kinase-like ATPase, C-terminal domain"/>
    <property type="match status" value="1"/>
</dbReference>
<evidence type="ECO:0000259" key="8">
    <source>
        <dbReference type="PROSITE" id="PS50113"/>
    </source>
</evidence>
<organism evidence="9 10">
    <name type="scientific">Larkinella bovis</name>
    <dbReference type="NCBI Taxonomy" id="683041"/>
    <lineage>
        <taxon>Bacteria</taxon>
        <taxon>Pseudomonadati</taxon>
        <taxon>Bacteroidota</taxon>
        <taxon>Cytophagia</taxon>
        <taxon>Cytophagales</taxon>
        <taxon>Spirosomataceae</taxon>
        <taxon>Larkinella</taxon>
    </lineage>
</organism>
<evidence type="ECO:0000256" key="1">
    <source>
        <dbReference type="ARBA" id="ARBA00000085"/>
    </source>
</evidence>
<feature type="domain" description="PAS" evidence="7">
    <location>
        <begin position="652"/>
        <end position="722"/>
    </location>
</feature>
<dbReference type="PANTHER" id="PTHR43304">
    <property type="entry name" value="PHYTOCHROME-LIKE PROTEIN CPH1"/>
    <property type="match status" value="1"/>
</dbReference>
<evidence type="ECO:0000313" key="10">
    <source>
        <dbReference type="Proteomes" id="UP001596106"/>
    </source>
</evidence>
<dbReference type="Pfam" id="PF08447">
    <property type="entry name" value="PAS_3"/>
    <property type="match status" value="4"/>
</dbReference>
<evidence type="ECO:0000256" key="4">
    <source>
        <dbReference type="ARBA" id="ARBA00022679"/>
    </source>
</evidence>
<evidence type="ECO:0000313" key="9">
    <source>
        <dbReference type="EMBL" id="MFC5412516.1"/>
    </source>
</evidence>
<dbReference type="SMART" id="SM00388">
    <property type="entry name" value="HisKA"/>
    <property type="match status" value="1"/>
</dbReference>
<proteinExistence type="predicted"/>
<dbReference type="InterPro" id="IPR000014">
    <property type="entry name" value="PAS"/>
</dbReference>
<dbReference type="Pfam" id="PF00512">
    <property type="entry name" value="HisKA"/>
    <property type="match status" value="1"/>
</dbReference>
<comment type="catalytic activity">
    <reaction evidence="1">
        <text>ATP + protein L-histidine = ADP + protein N-phospho-L-histidine.</text>
        <dbReference type="EC" id="2.7.13.3"/>
    </reaction>
</comment>
<dbReference type="Gene3D" id="3.30.450.20">
    <property type="entry name" value="PAS domain"/>
    <property type="match status" value="6"/>
</dbReference>
<dbReference type="Pfam" id="PF02518">
    <property type="entry name" value="HATPase_c"/>
    <property type="match status" value="1"/>
</dbReference>
<evidence type="ECO:0000259" key="6">
    <source>
        <dbReference type="PROSITE" id="PS50109"/>
    </source>
</evidence>
<dbReference type="InterPro" id="IPR003594">
    <property type="entry name" value="HATPase_dom"/>
</dbReference>
<feature type="domain" description="PAC" evidence="8">
    <location>
        <begin position="339"/>
        <end position="391"/>
    </location>
</feature>
<dbReference type="InterPro" id="IPR036097">
    <property type="entry name" value="HisK_dim/P_sf"/>
</dbReference>
<evidence type="ECO:0000259" key="7">
    <source>
        <dbReference type="PROSITE" id="PS50112"/>
    </source>
</evidence>
<dbReference type="CDD" id="cd00082">
    <property type="entry name" value="HisKA"/>
    <property type="match status" value="1"/>
</dbReference>
<feature type="domain" description="PAC" evidence="8">
    <location>
        <begin position="725"/>
        <end position="778"/>
    </location>
</feature>
<dbReference type="InterPro" id="IPR052162">
    <property type="entry name" value="Sensor_kinase/Photoreceptor"/>
</dbReference>
<dbReference type="Gene3D" id="1.10.287.130">
    <property type="match status" value="1"/>
</dbReference>
<dbReference type="RefSeq" id="WP_379850102.1">
    <property type="nucleotide sequence ID" value="NZ_JBHSMA010000013.1"/>
</dbReference>
<evidence type="ECO:0000256" key="2">
    <source>
        <dbReference type="ARBA" id="ARBA00012438"/>
    </source>
</evidence>
<dbReference type="Pfam" id="PF08448">
    <property type="entry name" value="PAS_4"/>
    <property type="match status" value="2"/>
</dbReference>
<evidence type="ECO:0000256" key="5">
    <source>
        <dbReference type="ARBA" id="ARBA00022777"/>
    </source>
</evidence>